<feature type="compositionally biased region" description="Gly residues" evidence="5">
    <location>
        <begin position="264"/>
        <end position="305"/>
    </location>
</feature>
<evidence type="ECO:0000256" key="4">
    <source>
        <dbReference type="SAM" id="Coils"/>
    </source>
</evidence>
<dbReference type="NCBIfam" id="TIGR01557">
    <property type="entry name" value="myb_SHAQKYF"/>
    <property type="match status" value="1"/>
</dbReference>
<feature type="region of interest" description="Disordered" evidence="5">
    <location>
        <begin position="92"/>
        <end position="202"/>
    </location>
</feature>
<feature type="compositionally biased region" description="Gly residues" evidence="5">
    <location>
        <begin position="409"/>
        <end position="421"/>
    </location>
</feature>
<feature type="coiled-coil region" evidence="4">
    <location>
        <begin position="370"/>
        <end position="397"/>
    </location>
</feature>
<evidence type="ECO:0000313" key="9">
    <source>
        <dbReference type="Proteomes" id="UP000218209"/>
    </source>
</evidence>
<dbReference type="AlphaFoldDB" id="A0A1X6PCL6"/>
<dbReference type="CDD" id="cd00167">
    <property type="entry name" value="SANT"/>
    <property type="match status" value="1"/>
</dbReference>
<evidence type="ECO:0000259" key="7">
    <source>
        <dbReference type="PROSITE" id="PS51294"/>
    </source>
</evidence>
<feature type="region of interest" description="Disordered" evidence="5">
    <location>
        <begin position="264"/>
        <end position="327"/>
    </location>
</feature>
<gene>
    <name evidence="8" type="ORF">BU14_0108s0024</name>
</gene>
<evidence type="ECO:0000256" key="3">
    <source>
        <dbReference type="ARBA" id="ARBA00023242"/>
    </source>
</evidence>
<proteinExistence type="predicted"/>
<dbReference type="EMBL" id="KV918812">
    <property type="protein sequence ID" value="OSX78476.1"/>
    <property type="molecule type" value="Genomic_DNA"/>
</dbReference>
<keyword evidence="4" id="KW-0175">Coiled coil</keyword>
<dbReference type="OrthoDB" id="118550at2759"/>
<evidence type="ECO:0000313" key="8">
    <source>
        <dbReference type="EMBL" id="OSX78476.1"/>
    </source>
</evidence>
<keyword evidence="3" id="KW-0539">Nucleus</keyword>
<reference evidence="8 9" key="1">
    <citation type="submission" date="2017-03" db="EMBL/GenBank/DDBJ databases">
        <title>WGS assembly of Porphyra umbilicalis.</title>
        <authorList>
            <person name="Brawley S.H."/>
            <person name="Blouin N.A."/>
            <person name="Ficko-Blean E."/>
            <person name="Wheeler G.L."/>
            <person name="Lohr M."/>
            <person name="Goodson H.V."/>
            <person name="Jenkins J.W."/>
            <person name="Blaby-Haas C.E."/>
            <person name="Helliwell K.E."/>
            <person name="Chan C."/>
            <person name="Marriage T."/>
            <person name="Bhattacharya D."/>
            <person name="Klein A.S."/>
            <person name="Badis Y."/>
            <person name="Brodie J."/>
            <person name="Cao Y."/>
            <person name="Collen J."/>
            <person name="Dittami S.M."/>
            <person name="Gachon C.M."/>
            <person name="Green B.R."/>
            <person name="Karpowicz S."/>
            <person name="Kim J.W."/>
            <person name="Kudahl U."/>
            <person name="Lin S."/>
            <person name="Michel G."/>
            <person name="Mittag M."/>
            <person name="Olson B.J."/>
            <person name="Pangilinan J."/>
            <person name="Peng Y."/>
            <person name="Qiu H."/>
            <person name="Shu S."/>
            <person name="Singer J.T."/>
            <person name="Smith A.G."/>
            <person name="Sprecher B.N."/>
            <person name="Wagner V."/>
            <person name="Wang W."/>
            <person name="Wang Z.-Y."/>
            <person name="Yan J."/>
            <person name="Yarish C."/>
            <person name="Zoeuner-Riek S."/>
            <person name="Zhuang Y."/>
            <person name="Zou Y."/>
            <person name="Lindquist E.A."/>
            <person name="Grimwood J."/>
            <person name="Barry K."/>
            <person name="Rokhsar D.S."/>
            <person name="Schmutz J."/>
            <person name="Stiller J.W."/>
            <person name="Grossman A.R."/>
            <person name="Prochnik S.E."/>
        </authorList>
    </citation>
    <scope>NUCLEOTIDE SEQUENCE [LARGE SCALE GENOMIC DNA]</scope>
    <source>
        <strain evidence="8">4086291</strain>
    </source>
</reference>
<feature type="compositionally biased region" description="Low complexity" evidence="5">
    <location>
        <begin position="499"/>
        <end position="510"/>
    </location>
</feature>
<keyword evidence="2" id="KW-0804">Transcription</keyword>
<feature type="region of interest" description="Disordered" evidence="5">
    <location>
        <begin position="402"/>
        <end position="423"/>
    </location>
</feature>
<dbReference type="PANTHER" id="PTHR44042">
    <property type="entry name" value="DUPLICATED HOMEODOMAIN-LIKE SUPERFAMILY PROTEIN-RELATED"/>
    <property type="match status" value="1"/>
</dbReference>
<evidence type="ECO:0000256" key="5">
    <source>
        <dbReference type="SAM" id="MobiDB-lite"/>
    </source>
</evidence>
<feature type="region of interest" description="Disordered" evidence="5">
    <location>
        <begin position="630"/>
        <end position="669"/>
    </location>
</feature>
<feature type="domain" description="SANT" evidence="6">
    <location>
        <begin position="454"/>
        <end position="501"/>
    </location>
</feature>
<dbReference type="PROSITE" id="PS51293">
    <property type="entry name" value="SANT"/>
    <property type="match status" value="1"/>
</dbReference>
<dbReference type="InterPro" id="IPR006447">
    <property type="entry name" value="Myb_dom_plants"/>
</dbReference>
<dbReference type="GO" id="GO:0003677">
    <property type="term" value="F:DNA binding"/>
    <property type="evidence" value="ECO:0007669"/>
    <property type="project" value="InterPro"/>
</dbReference>
<organism evidence="8 9">
    <name type="scientific">Porphyra umbilicalis</name>
    <name type="common">Purple laver</name>
    <name type="synonym">Red alga</name>
    <dbReference type="NCBI Taxonomy" id="2786"/>
    <lineage>
        <taxon>Eukaryota</taxon>
        <taxon>Rhodophyta</taxon>
        <taxon>Bangiophyceae</taxon>
        <taxon>Bangiales</taxon>
        <taxon>Bangiaceae</taxon>
        <taxon>Porphyra</taxon>
    </lineage>
</organism>
<evidence type="ECO:0000259" key="6">
    <source>
        <dbReference type="PROSITE" id="PS51293"/>
    </source>
</evidence>
<feature type="compositionally biased region" description="Low complexity" evidence="5">
    <location>
        <begin position="96"/>
        <end position="127"/>
    </location>
</feature>
<keyword evidence="9" id="KW-1185">Reference proteome</keyword>
<dbReference type="InterPro" id="IPR017884">
    <property type="entry name" value="SANT_dom"/>
</dbReference>
<dbReference type="PANTHER" id="PTHR44042:SF67">
    <property type="entry name" value="MYB-LIKE PROTEIN I"/>
    <property type="match status" value="1"/>
</dbReference>
<feature type="compositionally biased region" description="Low complexity" evidence="5">
    <location>
        <begin position="139"/>
        <end position="202"/>
    </location>
</feature>
<dbReference type="Gene3D" id="1.10.10.60">
    <property type="entry name" value="Homeodomain-like"/>
    <property type="match status" value="1"/>
</dbReference>
<sequence length="694" mass="66588">MPPKKRKTFHTPKWVEWLRDAGDASNAVQRRAHVFAEAGAFPDRDRERRSLLLVAKRLYGRDVATACLAPTASASTLRAIQLEQAASSGAAPMPVTAASSGAAPLPPTAASSGAAPLPPTAASSGGAPLPPTAAPLPPKAASSGGAPLPPKAASSGGAPLPPKAASSGGAPLPPTAASSGAAPLPPTAASSGAAPLPPTAASSGGAGVGLFLAAAASAGGGEAAGGAPDGGAAHYYALSQAAPAGVGSVYPGMASLAPHLGAPGHGRAGGAGGGGSGGSGGGGPPGLGPPVGGGAAPPVWGGAGAHGAHAHHGAPPQVPLGALGGGWRDDGGAAGAGAGGHPPLDGADGNLSSYAQLAALESRYATQAVLIEQQRRVKALEAALIASQREVARLKAAHRDCGERESSSCGGGGGGAGGGSGVAASAAGGAAAAAAAVGGGGGADETKKCTSRYWTAEEHGRFLEGLEIFGAKDIKAISRHVGTRTPIQVRTHAQKHNLRLQPEQQRLQQQKADSEGGGGGGSGSAPTRVGWGRAGGGGVRGVGGTCIVAHRFGGDGGAAGTAASVGNWGFGRRPGLGRSAGLDKTRTFGIEFKGGPCDAADVVDVVGPGERLIGAHVALALPGDPCRRGWPRRGRGGRVVDGDGADQGGRVIDGDGADQDGRVVDGDGAGQMAVPSMAAVRARTDACGGNAAAA</sequence>
<dbReference type="Proteomes" id="UP000218209">
    <property type="component" value="Unassembled WGS sequence"/>
</dbReference>
<dbReference type="Pfam" id="PF00249">
    <property type="entry name" value="Myb_DNA-binding"/>
    <property type="match status" value="1"/>
</dbReference>
<keyword evidence="1" id="KW-0805">Transcription regulation</keyword>
<dbReference type="SUPFAM" id="SSF46689">
    <property type="entry name" value="Homeodomain-like"/>
    <property type="match status" value="1"/>
</dbReference>
<evidence type="ECO:0000256" key="2">
    <source>
        <dbReference type="ARBA" id="ARBA00023163"/>
    </source>
</evidence>
<evidence type="ECO:0000256" key="1">
    <source>
        <dbReference type="ARBA" id="ARBA00023015"/>
    </source>
</evidence>
<accession>A0A1X6PCL6</accession>
<dbReference type="InterPro" id="IPR001005">
    <property type="entry name" value="SANT/Myb"/>
</dbReference>
<protein>
    <submittedName>
        <fullName evidence="8">Uncharacterized protein</fullName>
    </submittedName>
</protein>
<feature type="compositionally biased region" description="Pro residues" evidence="5">
    <location>
        <begin position="128"/>
        <end position="138"/>
    </location>
</feature>
<dbReference type="InterPro" id="IPR017930">
    <property type="entry name" value="Myb_dom"/>
</dbReference>
<dbReference type="InterPro" id="IPR009057">
    <property type="entry name" value="Homeodomain-like_sf"/>
</dbReference>
<dbReference type="SMART" id="SM00717">
    <property type="entry name" value="SANT"/>
    <property type="match status" value="1"/>
</dbReference>
<name>A0A1X6PCL6_PORUM</name>
<dbReference type="PROSITE" id="PS51294">
    <property type="entry name" value="HTH_MYB"/>
    <property type="match status" value="1"/>
</dbReference>
<feature type="domain" description="HTH myb-type" evidence="7">
    <location>
        <begin position="446"/>
        <end position="501"/>
    </location>
</feature>
<feature type="region of interest" description="Disordered" evidence="5">
    <location>
        <begin position="493"/>
        <end position="529"/>
    </location>
</feature>